<dbReference type="STRING" id="1810504.PG2T_09615"/>
<dbReference type="PANTHER" id="PTHR42659:SF2">
    <property type="entry name" value="XANTHINE DEHYDROGENASE SUBUNIT C-RELATED"/>
    <property type="match status" value="1"/>
</dbReference>
<dbReference type="RefSeq" id="WP_068804567.1">
    <property type="nucleotide sequence ID" value="NZ_CP014671.1"/>
</dbReference>
<sequence length="290" mass="30080">MHSFDYAAPTSLGEALTLLAGARGNARVLAGGTDLIVNMRVGRRKPGLVVDGKRIPELNELSLTADGLTLGAAVSCRRAYEHAEVAKRYPALVDSMSLIGSVHIQGRATVGGNLCNAAPSGDAIPTLIALGAVARVLGPNGTREVPVEEFCVAPGKTCLADDELLVSVFIPAPTANSGAHYLRFIPRNEMDIAIAGAGVSVVLDAAKQNFVSARIALASVGPTPIFAREAGALLAGKPVNEDNIQLAADSAQTVAKPITDMRGTIEQRKHLVKVLTARALRGAIERAKGA</sequence>
<dbReference type="InterPro" id="IPR005107">
    <property type="entry name" value="CO_DH_flav_C"/>
</dbReference>
<dbReference type="OrthoDB" id="9775084at2"/>
<reference evidence="6" key="1">
    <citation type="submission" date="2016-03" db="EMBL/GenBank/DDBJ databases">
        <title>Complete genome sequence of Solimmundus cernigliae, representing a novel lineage of polycyclic aromatic hydrocarbon degraders within the Gammaproteobacteria.</title>
        <authorList>
            <person name="Singleton D.R."/>
            <person name="Dickey A.N."/>
            <person name="Scholl E.H."/>
            <person name="Wright F.A."/>
            <person name="Aitken M.D."/>
        </authorList>
    </citation>
    <scope>NUCLEOTIDE SEQUENCE [LARGE SCALE GENOMIC DNA]</scope>
    <source>
        <strain evidence="6">TR3.2</strain>
    </source>
</reference>
<dbReference type="InterPro" id="IPR002346">
    <property type="entry name" value="Mopterin_DH_FAD-bd"/>
</dbReference>
<dbReference type="PROSITE" id="PS51387">
    <property type="entry name" value="FAD_PCMH"/>
    <property type="match status" value="1"/>
</dbReference>
<dbReference type="Proteomes" id="UP000092952">
    <property type="component" value="Chromosome"/>
</dbReference>
<gene>
    <name evidence="5" type="ORF">PG2T_09615</name>
</gene>
<dbReference type="InterPro" id="IPR036318">
    <property type="entry name" value="FAD-bd_PCMH-like_sf"/>
</dbReference>
<dbReference type="InterPro" id="IPR016167">
    <property type="entry name" value="FAD-bd_PCMH_sub1"/>
</dbReference>
<evidence type="ECO:0000259" key="4">
    <source>
        <dbReference type="PROSITE" id="PS51387"/>
    </source>
</evidence>
<dbReference type="Gene3D" id="3.30.465.10">
    <property type="match status" value="1"/>
</dbReference>
<dbReference type="InterPro" id="IPR016169">
    <property type="entry name" value="FAD-bd_PCMH_sub2"/>
</dbReference>
<keyword evidence="1" id="KW-0285">Flavoprotein</keyword>
<organism evidence="5 6">
    <name type="scientific">Immundisolibacter cernigliae</name>
    <dbReference type="NCBI Taxonomy" id="1810504"/>
    <lineage>
        <taxon>Bacteria</taxon>
        <taxon>Pseudomonadati</taxon>
        <taxon>Pseudomonadota</taxon>
        <taxon>Gammaproteobacteria</taxon>
        <taxon>Immundisolibacterales</taxon>
        <taxon>Immundisolibacteraceae</taxon>
        <taxon>Immundisolibacter</taxon>
    </lineage>
</organism>
<dbReference type="AlphaFoldDB" id="A0A1B1YUD7"/>
<evidence type="ECO:0000256" key="2">
    <source>
        <dbReference type="ARBA" id="ARBA00022827"/>
    </source>
</evidence>
<keyword evidence="2" id="KW-0274">FAD</keyword>
<dbReference type="InterPro" id="IPR016166">
    <property type="entry name" value="FAD-bd_PCMH"/>
</dbReference>
<keyword evidence="6" id="KW-1185">Reference proteome</keyword>
<dbReference type="Pfam" id="PF03450">
    <property type="entry name" value="CO_deh_flav_C"/>
    <property type="match status" value="1"/>
</dbReference>
<evidence type="ECO:0000313" key="6">
    <source>
        <dbReference type="Proteomes" id="UP000092952"/>
    </source>
</evidence>
<evidence type="ECO:0000256" key="1">
    <source>
        <dbReference type="ARBA" id="ARBA00022630"/>
    </source>
</evidence>
<dbReference type="SUPFAM" id="SSF55447">
    <property type="entry name" value="CO dehydrogenase flavoprotein C-terminal domain-like"/>
    <property type="match status" value="1"/>
</dbReference>
<dbReference type="GO" id="GO:0016491">
    <property type="term" value="F:oxidoreductase activity"/>
    <property type="evidence" value="ECO:0007669"/>
    <property type="project" value="UniProtKB-KW"/>
</dbReference>
<dbReference type="KEGG" id="gbi:PG2T_09615"/>
<evidence type="ECO:0000313" key="5">
    <source>
        <dbReference type="EMBL" id="ANX04408.1"/>
    </source>
</evidence>
<dbReference type="InterPro" id="IPR036683">
    <property type="entry name" value="CO_DH_flav_C_dom_sf"/>
</dbReference>
<dbReference type="FunCoup" id="A0A1B1YUD7">
    <property type="interactions" value="136"/>
</dbReference>
<dbReference type="SMART" id="SM01092">
    <property type="entry name" value="CO_deh_flav_C"/>
    <property type="match status" value="1"/>
</dbReference>
<protein>
    <submittedName>
        <fullName evidence="5">Carbon monoxide dehydrogenase</fullName>
    </submittedName>
</protein>
<dbReference type="GO" id="GO:0071949">
    <property type="term" value="F:FAD binding"/>
    <property type="evidence" value="ECO:0007669"/>
    <property type="project" value="InterPro"/>
</dbReference>
<dbReference type="SUPFAM" id="SSF56176">
    <property type="entry name" value="FAD-binding/transporter-associated domain-like"/>
    <property type="match status" value="1"/>
</dbReference>
<dbReference type="Pfam" id="PF00941">
    <property type="entry name" value="FAD_binding_5"/>
    <property type="match status" value="1"/>
</dbReference>
<dbReference type="InterPro" id="IPR051312">
    <property type="entry name" value="Diverse_Substr_Oxidored"/>
</dbReference>
<feature type="domain" description="FAD-binding PCMH-type" evidence="4">
    <location>
        <begin position="1"/>
        <end position="175"/>
    </location>
</feature>
<dbReference type="Gene3D" id="3.30.43.10">
    <property type="entry name" value="Uridine Diphospho-n-acetylenolpyruvylglucosamine Reductase, domain 2"/>
    <property type="match status" value="1"/>
</dbReference>
<dbReference type="PANTHER" id="PTHR42659">
    <property type="entry name" value="XANTHINE DEHYDROGENASE SUBUNIT C-RELATED"/>
    <property type="match status" value="1"/>
</dbReference>
<name>A0A1B1YUD7_9GAMM</name>
<dbReference type="Gene3D" id="3.30.390.50">
    <property type="entry name" value="CO dehydrogenase flavoprotein, C-terminal domain"/>
    <property type="match status" value="1"/>
</dbReference>
<keyword evidence="3" id="KW-0560">Oxidoreductase</keyword>
<dbReference type="InParanoid" id="A0A1B1YUD7"/>
<dbReference type="EMBL" id="CP014671">
    <property type="protein sequence ID" value="ANX04408.1"/>
    <property type="molecule type" value="Genomic_DNA"/>
</dbReference>
<evidence type="ECO:0000256" key="3">
    <source>
        <dbReference type="ARBA" id="ARBA00023002"/>
    </source>
</evidence>
<proteinExistence type="predicted"/>
<accession>A0A1B1YUD7</accession>